<dbReference type="InterPro" id="IPR039529">
    <property type="entry name" value="PGAP1/BST1"/>
</dbReference>
<feature type="transmembrane region" description="Helical" evidence="10">
    <location>
        <begin position="915"/>
        <end position="933"/>
    </location>
</feature>
<dbReference type="EMBL" id="LR788943">
    <property type="protein sequence ID" value="CAB3264805.1"/>
    <property type="molecule type" value="mRNA"/>
</dbReference>
<evidence type="ECO:0000256" key="10">
    <source>
        <dbReference type="RuleBase" id="RU365011"/>
    </source>
</evidence>
<accession>A0A6F9DPI4</accession>
<evidence type="ECO:0000256" key="6">
    <source>
        <dbReference type="ARBA" id="ARBA00022824"/>
    </source>
</evidence>
<dbReference type="PANTHER" id="PTHR15495">
    <property type="entry name" value="NEGATIVE REGULATOR OF VESICLE FORMATION-RELATED"/>
    <property type="match status" value="1"/>
</dbReference>
<feature type="transmembrane region" description="Helical" evidence="10">
    <location>
        <begin position="853"/>
        <end position="872"/>
    </location>
</feature>
<dbReference type="GO" id="GO:0050185">
    <property type="term" value="F:phosphatidylinositol deacylase activity"/>
    <property type="evidence" value="ECO:0007669"/>
    <property type="project" value="TreeGrafter"/>
</dbReference>
<evidence type="ECO:0000256" key="11">
    <source>
        <dbReference type="SAM" id="MobiDB-lite"/>
    </source>
</evidence>
<protein>
    <recommendedName>
        <fullName evidence="10">GPI inositol-deacylase</fullName>
        <ecNumber evidence="10">3.1.-.-</ecNumber>
    </recommendedName>
</protein>
<organism evidence="14">
    <name type="scientific">Phallusia mammillata</name>
    <dbReference type="NCBI Taxonomy" id="59560"/>
    <lineage>
        <taxon>Eukaryota</taxon>
        <taxon>Metazoa</taxon>
        <taxon>Chordata</taxon>
        <taxon>Tunicata</taxon>
        <taxon>Ascidiacea</taxon>
        <taxon>Phlebobranchia</taxon>
        <taxon>Ascidiidae</taxon>
        <taxon>Phallusia</taxon>
    </lineage>
</organism>
<evidence type="ECO:0000313" key="14">
    <source>
        <dbReference type="EMBL" id="CAB3264805.1"/>
    </source>
</evidence>
<feature type="transmembrane region" description="Helical" evidence="10">
    <location>
        <begin position="884"/>
        <end position="903"/>
    </location>
</feature>
<reference evidence="14" key="1">
    <citation type="submission" date="2020-04" db="EMBL/GenBank/DDBJ databases">
        <authorList>
            <person name="Neveu A P."/>
        </authorList>
    </citation>
    <scope>NUCLEOTIDE SEQUENCE</scope>
    <source>
        <tissue evidence="14">Whole embryo</tissue>
    </source>
</reference>
<comment type="function">
    <text evidence="10">Involved in inositol deacylation of GPI-anchored proteins which plays important roles in the quality control and ER-associated degradation of GPI-anchored proteins.</text>
</comment>
<evidence type="ECO:0000256" key="5">
    <source>
        <dbReference type="ARBA" id="ARBA00022801"/>
    </source>
</evidence>
<feature type="compositionally biased region" description="Basic and acidic residues" evidence="11">
    <location>
        <begin position="812"/>
        <end position="839"/>
    </location>
</feature>
<keyword evidence="4 10" id="KW-0812">Transmembrane</keyword>
<dbReference type="PANTHER" id="PTHR15495:SF7">
    <property type="entry name" value="GPI INOSITOL-DEACYLASE"/>
    <property type="match status" value="1"/>
</dbReference>
<dbReference type="EC" id="3.1.-.-" evidence="10"/>
<evidence type="ECO:0000256" key="4">
    <source>
        <dbReference type="ARBA" id="ARBA00022692"/>
    </source>
</evidence>
<keyword evidence="5 10" id="KW-0378">Hydrolase</keyword>
<evidence type="ECO:0000256" key="2">
    <source>
        <dbReference type="ARBA" id="ARBA00006931"/>
    </source>
</evidence>
<dbReference type="GO" id="GO:0006888">
    <property type="term" value="P:endoplasmic reticulum to Golgi vesicle-mediated transport"/>
    <property type="evidence" value="ECO:0007669"/>
    <property type="project" value="TreeGrafter"/>
</dbReference>
<feature type="region of interest" description="Disordered" evidence="11">
    <location>
        <begin position="772"/>
        <end position="840"/>
    </location>
</feature>
<feature type="signal peptide" evidence="12">
    <location>
        <begin position="1"/>
        <end position="24"/>
    </location>
</feature>
<keyword evidence="9 10" id="KW-0472">Membrane</keyword>
<comment type="subcellular location">
    <subcellularLocation>
        <location evidence="1">Endoplasmic reticulum membrane</location>
        <topology evidence="1">Multi-pass membrane protein</topology>
    </subcellularLocation>
</comment>
<comment type="caution">
    <text evidence="10">Lacks conserved residue(s) required for the propagation of feature annotation.</text>
</comment>
<dbReference type="GO" id="GO:0005789">
    <property type="term" value="C:endoplasmic reticulum membrane"/>
    <property type="evidence" value="ECO:0007669"/>
    <property type="project" value="UniProtKB-SubCell"/>
</dbReference>
<keyword evidence="12" id="KW-0732">Signal</keyword>
<dbReference type="Pfam" id="PF07819">
    <property type="entry name" value="PGAP1"/>
    <property type="match status" value="1"/>
</dbReference>
<feature type="domain" description="GPI inositol-deacylase PGAP1-like alpha/beta" evidence="13">
    <location>
        <begin position="79"/>
        <end position="298"/>
    </location>
</feature>
<dbReference type="SUPFAM" id="SSF53474">
    <property type="entry name" value="alpha/beta-Hydrolases"/>
    <property type="match status" value="1"/>
</dbReference>
<feature type="chain" id="PRO_5026270025" description="GPI inositol-deacylase" evidence="12">
    <location>
        <begin position="25"/>
        <end position="953"/>
    </location>
</feature>
<evidence type="ECO:0000256" key="9">
    <source>
        <dbReference type="ARBA" id="ARBA00023136"/>
    </source>
</evidence>
<keyword evidence="8 10" id="KW-1133">Transmembrane helix</keyword>
<dbReference type="GO" id="GO:0006505">
    <property type="term" value="P:GPI anchor metabolic process"/>
    <property type="evidence" value="ECO:0007669"/>
    <property type="project" value="TreeGrafter"/>
</dbReference>
<evidence type="ECO:0000259" key="13">
    <source>
        <dbReference type="Pfam" id="PF07819"/>
    </source>
</evidence>
<dbReference type="AlphaFoldDB" id="A0A6F9DPI4"/>
<keyword evidence="6 10" id="KW-0256">Endoplasmic reticulum</keyword>
<feature type="transmembrane region" description="Helical" evidence="10">
    <location>
        <begin position="680"/>
        <end position="708"/>
    </location>
</feature>
<sequence length="953" mass="107717">MAVSGGQKFFHSLILLFLCIGIYTVRFDTEEDKCVMTYMYEYPQYAKVPLDPNIESAFSKYNLYLYGEGQYFERVKNLQLHGVPVLYIPGHGGSYKQARSIGSVLLWKNIHKPGVNHFNVFTVDLNGELVGFYGGTLEAQTHFLHFCIQKILSLYTADPRPRSVAVVAHSMGGIIARGVFTLPHFDPRSISTIIMLATPNLSPVINVDKYIAEYYEKVNCYWLVHAAGLKDVSIVSIGGGPRDYQVPQAITRLPLNSSKNTYSTLATAVPKVHVSTEHQTIVWCNQLVLVTARFLVDMLSTDTKQLTSDVTKRTRLMNYHFRQNPGSGVIPKSDSPRKVRLSPTYHWSEVDEYFWSFDKDAAGQGTYFTFSIDKLVETNSPNFVSRTDSKREKWIIACKMDKGSKCTEGFDLSGQAFSTPKYRIIHLDLVELKEQGFTQIIYPMTKSSPTKVLDVNSLSDLEKITTVPVPHVFSNLWTWNKGYLFDITDDTSTSRFYYQIKLDGFQNIYQAFKLTAHGSFETQHLRVQVPWDDGQTIYAENSVVASLHSIPMNMNQSVVLHVYSDSSDPLSLEVKVDFFQVLGGIVRNLGVSLPVYVLANIIQTFMFQLNQVQAGKPCYAIVDAVEVTSKPYKVQPFMSMLKAVYFKPTFAAIWAVSMLPRPDMIILEQDNQQWFNFAPLFLFLFATELFAVIRVILTLVMLLVSPILFRLYKLPYVGSLKDSSMVKFILHSLVLAVCTSKCSSFAFLYMFIASFLNVCFLKKTALLNPAKKPPLPEKQSDEAQPSDLEVKDGEPQDGSEGNAEPAGATGDKQSDDDGSKVEESKKERPITNEPDRTSPEEDCFSVNCILLHLWLWLFLFSLPSLGVLIINFRAEMKLPRDPLILQATIASLLFIIQSMFPGYDGIKTSKLRLLSWFKFPIMVLMVVFSSHSLHRAPWFILAYLGLHTVTQII</sequence>
<name>A0A6F9DPI4_9ASCI</name>
<evidence type="ECO:0000256" key="8">
    <source>
        <dbReference type="ARBA" id="ARBA00022989"/>
    </source>
</evidence>
<keyword evidence="7 10" id="KW-0653">Protein transport</keyword>
<dbReference type="GO" id="GO:0015031">
    <property type="term" value="P:protein transport"/>
    <property type="evidence" value="ECO:0007669"/>
    <property type="project" value="UniProtKB-KW"/>
</dbReference>
<dbReference type="Gene3D" id="3.40.50.1820">
    <property type="entry name" value="alpha/beta hydrolase"/>
    <property type="match status" value="1"/>
</dbReference>
<dbReference type="InterPro" id="IPR029058">
    <property type="entry name" value="AB_hydrolase_fold"/>
</dbReference>
<evidence type="ECO:0000256" key="3">
    <source>
        <dbReference type="ARBA" id="ARBA00022448"/>
    </source>
</evidence>
<keyword evidence="3 10" id="KW-0813">Transport</keyword>
<proteinExistence type="evidence at transcript level"/>
<feature type="transmembrane region" description="Helical" evidence="10">
    <location>
        <begin position="728"/>
        <end position="761"/>
    </location>
</feature>
<dbReference type="InterPro" id="IPR012908">
    <property type="entry name" value="PGAP1-ab_dom-like"/>
</dbReference>
<evidence type="ECO:0000256" key="7">
    <source>
        <dbReference type="ARBA" id="ARBA00022927"/>
    </source>
</evidence>
<evidence type="ECO:0000256" key="12">
    <source>
        <dbReference type="SAM" id="SignalP"/>
    </source>
</evidence>
<comment type="similarity">
    <text evidence="2 10">Belongs to the GPI inositol-deacylase family.</text>
</comment>
<evidence type="ECO:0000256" key="1">
    <source>
        <dbReference type="ARBA" id="ARBA00004477"/>
    </source>
</evidence>
<gene>
    <name evidence="14" type="primary">Pgap1</name>
</gene>
<dbReference type="Pfam" id="PF24660">
    <property type="entry name" value="PGAP1_3rd"/>
    <property type="match status" value="1"/>
</dbReference>